<accession>A0A4C1YH71</accession>
<evidence type="ECO:0000313" key="3">
    <source>
        <dbReference type="Proteomes" id="UP000299102"/>
    </source>
</evidence>
<comment type="caution">
    <text evidence="2">The sequence shown here is derived from an EMBL/GenBank/DDBJ whole genome shotgun (WGS) entry which is preliminary data.</text>
</comment>
<name>A0A4C1YH71_EUMVA</name>
<keyword evidence="3" id="KW-1185">Reference proteome</keyword>
<organism evidence="2 3">
    <name type="scientific">Eumeta variegata</name>
    <name type="common">Bagworm moth</name>
    <name type="synonym">Eumeta japonica</name>
    <dbReference type="NCBI Taxonomy" id="151549"/>
    <lineage>
        <taxon>Eukaryota</taxon>
        <taxon>Metazoa</taxon>
        <taxon>Ecdysozoa</taxon>
        <taxon>Arthropoda</taxon>
        <taxon>Hexapoda</taxon>
        <taxon>Insecta</taxon>
        <taxon>Pterygota</taxon>
        <taxon>Neoptera</taxon>
        <taxon>Endopterygota</taxon>
        <taxon>Lepidoptera</taxon>
        <taxon>Glossata</taxon>
        <taxon>Ditrysia</taxon>
        <taxon>Tineoidea</taxon>
        <taxon>Psychidae</taxon>
        <taxon>Oiketicinae</taxon>
        <taxon>Eumeta</taxon>
    </lineage>
</organism>
<dbReference type="Proteomes" id="UP000299102">
    <property type="component" value="Unassembled WGS sequence"/>
</dbReference>
<reference evidence="2 3" key="1">
    <citation type="journal article" date="2019" name="Commun. Biol.">
        <title>The bagworm genome reveals a unique fibroin gene that provides high tensile strength.</title>
        <authorList>
            <person name="Kono N."/>
            <person name="Nakamura H."/>
            <person name="Ohtoshi R."/>
            <person name="Tomita M."/>
            <person name="Numata K."/>
            <person name="Arakawa K."/>
        </authorList>
    </citation>
    <scope>NUCLEOTIDE SEQUENCE [LARGE SCALE GENOMIC DNA]</scope>
</reference>
<dbReference type="AlphaFoldDB" id="A0A4C1YH71"/>
<gene>
    <name evidence="2" type="ORF">EVAR_103967_1</name>
</gene>
<feature type="region of interest" description="Disordered" evidence="1">
    <location>
        <begin position="1"/>
        <end position="23"/>
    </location>
</feature>
<feature type="compositionally biased region" description="Basic and acidic residues" evidence="1">
    <location>
        <begin position="13"/>
        <end position="23"/>
    </location>
</feature>
<proteinExistence type="predicted"/>
<sequence length="89" mass="9732">MRIFGDPVGNGADQRDPITLRRNTEHHTLSQILREVATAECERHYVRAARPSLRARGSGAAAGGAAFLIYELETLSLFAGAGNQQKQLR</sequence>
<evidence type="ECO:0000256" key="1">
    <source>
        <dbReference type="SAM" id="MobiDB-lite"/>
    </source>
</evidence>
<evidence type="ECO:0000313" key="2">
    <source>
        <dbReference type="EMBL" id="GBP73685.1"/>
    </source>
</evidence>
<protein>
    <submittedName>
        <fullName evidence="2">Uncharacterized protein</fullName>
    </submittedName>
</protein>
<dbReference type="EMBL" id="BGZK01001182">
    <property type="protein sequence ID" value="GBP73685.1"/>
    <property type="molecule type" value="Genomic_DNA"/>
</dbReference>